<keyword evidence="6" id="KW-0472">Membrane</keyword>
<keyword evidence="10" id="KW-1185">Reference proteome</keyword>
<comment type="similarity">
    <text evidence="1 6 7">Belongs to the complex I 49 kDa subunit family.</text>
</comment>
<dbReference type="PROSITE" id="PS00535">
    <property type="entry name" value="COMPLEX1_49K"/>
    <property type="match status" value="1"/>
</dbReference>
<reference evidence="9 10" key="1">
    <citation type="journal article" date="2019" name="Front. Microbiol.">
        <title>Thermoanaerosceptrum fracticalcis gen. nov. sp. nov., a Novel Fumarate-Fermenting Microorganism From a Deep Fractured Carbonate Aquifer of the US Great Basin.</title>
        <authorList>
            <person name="Hamilton-Brehm S.D."/>
            <person name="Stewart L.E."/>
            <person name="Zavarin M."/>
            <person name="Caldwell M."/>
            <person name="Lawson P.A."/>
            <person name="Onstott T.C."/>
            <person name="Grzymski J."/>
            <person name="Neveux I."/>
            <person name="Lollar B.S."/>
            <person name="Russell C.E."/>
            <person name="Moser D.P."/>
        </authorList>
    </citation>
    <scope>NUCLEOTIDE SEQUENCE [LARGE SCALE GENOMIC DNA]</scope>
    <source>
        <strain evidence="9 10">DRI-13</strain>
    </source>
</reference>
<name>A0A7G6E1H0_THEFR</name>
<evidence type="ECO:0000313" key="9">
    <source>
        <dbReference type="EMBL" id="QNB45924.1"/>
    </source>
</evidence>
<dbReference type="PANTHER" id="PTHR11993">
    <property type="entry name" value="NADH-UBIQUINONE OXIDOREDUCTASE 49 KDA SUBUNIT"/>
    <property type="match status" value="1"/>
</dbReference>
<organism evidence="9 10">
    <name type="scientific">Thermanaerosceptrum fracticalcis</name>
    <dbReference type="NCBI Taxonomy" id="1712410"/>
    <lineage>
        <taxon>Bacteria</taxon>
        <taxon>Bacillati</taxon>
        <taxon>Bacillota</taxon>
        <taxon>Clostridia</taxon>
        <taxon>Eubacteriales</taxon>
        <taxon>Peptococcaceae</taxon>
        <taxon>Thermanaerosceptrum</taxon>
    </lineage>
</organism>
<dbReference type="EMBL" id="CP045798">
    <property type="protein sequence ID" value="QNB45924.1"/>
    <property type="molecule type" value="Genomic_DNA"/>
</dbReference>
<keyword evidence="3 6" id="KW-0874">Quinone</keyword>
<evidence type="ECO:0000259" key="8">
    <source>
        <dbReference type="Pfam" id="PF00346"/>
    </source>
</evidence>
<evidence type="ECO:0000313" key="10">
    <source>
        <dbReference type="Proteomes" id="UP000515847"/>
    </source>
</evidence>
<dbReference type="KEGG" id="tfr:BR63_06115"/>
<gene>
    <name evidence="6" type="primary">nuoD</name>
    <name evidence="9" type="ORF">BR63_06115</name>
</gene>
<keyword evidence="2 6" id="KW-0813">Transport</keyword>
<feature type="domain" description="NADH-quinone oxidoreductase subunit D" evidence="8">
    <location>
        <begin position="119"/>
        <end position="292"/>
    </location>
</feature>
<evidence type="ECO:0000256" key="6">
    <source>
        <dbReference type="HAMAP-Rule" id="MF_01358"/>
    </source>
</evidence>
<keyword evidence="6" id="KW-1003">Cell membrane</keyword>
<sequence length="364" mass="40924">MRTQEITVNLGPQHPSTHGVFRLVIHLDGEVATGGTSVLGYLHRGLEKLAESRTYPQFIPYTDRLDYLASMSNNLAYVQTVEKLMGIEVPERAEYLRVIFAELQRIASHMVGVGTFVMDLGAVTAVFYPFIHREKILDLFSMTCGGRLTYNYMRIGGLSHDIPEEFLPKLQEFLDYMRTALEEYHQLVTGNEIFLARTKGVGVITKEMAMSYGLSGPNVRASGVCYDVRKAHPYGIYDRFNFNVPVFESGDTFDRYMVRMIEMEESVKIIRQAIKDLPEGPVLGKVPKLIKPPAGEVYHSIENPKGELGFYIVSDGSPKPYRLHIRRPSFVNLGVLEEIIKGWKVADVIAILASLDIVLGEVDG</sequence>
<comment type="function">
    <text evidence="6">NDH-1 shuttles electrons from NADH, via FMN and iron-sulfur (Fe-S) centers, to quinones in the respiratory chain. The immediate electron acceptor for the enzyme in this species is believed to be a menaquinone. Couples the redox reaction to proton translocation (for every two electrons transferred, four hydrogen ions are translocated across the cytoplasmic membrane), and thus conserves the redox energy in a proton gradient.</text>
</comment>
<dbReference type="GO" id="GO:0005886">
    <property type="term" value="C:plasma membrane"/>
    <property type="evidence" value="ECO:0007669"/>
    <property type="project" value="UniProtKB-SubCell"/>
</dbReference>
<evidence type="ECO:0000256" key="1">
    <source>
        <dbReference type="ARBA" id="ARBA00005769"/>
    </source>
</evidence>
<dbReference type="RefSeq" id="WP_081908180.1">
    <property type="nucleotide sequence ID" value="NZ_CP045798.1"/>
</dbReference>
<dbReference type="NCBIfam" id="NF008974">
    <property type="entry name" value="PRK12322.1"/>
    <property type="match status" value="1"/>
</dbReference>
<protein>
    <recommendedName>
        <fullName evidence="6">NADH-quinone oxidoreductase subunit D</fullName>
        <ecNumber evidence="6">7.1.1.-</ecNumber>
    </recommendedName>
    <alternativeName>
        <fullName evidence="6">NADH dehydrogenase I subunit D</fullName>
    </alternativeName>
    <alternativeName>
        <fullName evidence="6">NDH-1 subunit D</fullName>
    </alternativeName>
</protein>
<comment type="catalytic activity">
    <reaction evidence="6">
        <text>a quinone + NADH + 5 H(+)(in) = a quinol + NAD(+) + 4 H(+)(out)</text>
        <dbReference type="Rhea" id="RHEA:57888"/>
        <dbReference type="ChEBI" id="CHEBI:15378"/>
        <dbReference type="ChEBI" id="CHEBI:24646"/>
        <dbReference type="ChEBI" id="CHEBI:57540"/>
        <dbReference type="ChEBI" id="CHEBI:57945"/>
        <dbReference type="ChEBI" id="CHEBI:132124"/>
    </reaction>
</comment>
<keyword evidence="5 6" id="KW-0520">NAD</keyword>
<dbReference type="HAMAP" id="MF_01358">
    <property type="entry name" value="NDH1_NuoD"/>
    <property type="match status" value="1"/>
</dbReference>
<dbReference type="InterPro" id="IPR014029">
    <property type="entry name" value="NADH_UbQ_OxRdtase_49kDa_CS"/>
</dbReference>
<dbReference type="AlphaFoldDB" id="A0A7G6E1H0"/>
<dbReference type="GO" id="GO:0050136">
    <property type="term" value="F:NADH dehydrogenase (quinone) (non-electrogenic) activity"/>
    <property type="evidence" value="ECO:0007669"/>
    <property type="project" value="UniProtKB-UniRule"/>
</dbReference>
<dbReference type="Gene3D" id="1.10.645.10">
    <property type="entry name" value="Cytochrome-c3 Hydrogenase, chain B"/>
    <property type="match status" value="1"/>
</dbReference>
<evidence type="ECO:0000256" key="3">
    <source>
        <dbReference type="ARBA" id="ARBA00022719"/>
    </source>
</evidence>
<evidence type="ECO:0000256" key="4">
    <source>
        <dbReference type="ARBA" id="ARBA00022967"/>
    </source>
</evidence>
<dbReference type="InterPro" id="IPR022885">
    <property type="entry name" value="NDH1_su_D/H"/>
</dbReference>
<dbReference type="Pfam" id="PF00346">
    <property type="entry name" value="Complex1_49kDa"/>
    <property type="match status" value="1"/>
</dbReference>
<comment type="subunit">
    <text evidence="6">NDH-1 is composed of 14 different subunits. Subunits NuoB, C, D, E, F, and G constitute the peripheral sector of the complex.</text>
</comment>
<dbReference type="NCBIfam" id="NF004739">
    <property type="entry name" value="PRK06075.1"/>
    <property type="match status" value="1"/>
</dbReference>
<comment type="subcellular location">
    <subcellularLocation>
        <location evidence="6">Cell membrane</location>
        <topology evidence="6">Peripheral membrane protein</topology>
        <orientation evidence="6">Cytoplasmic side</orientation>
    </subcellularLocation>
</comment>
<keyword evidence="4 6" id="KW-1278">Translocase</keyword>
<dbReference type="OrthoDB" id="9801496at2"/>
<dbReference type="InterPro" id="IPR001135">
    <property type="entry name" value="NADH_Q_OxRdtase_suD"/>
</dbReference>
<evidence type="ECO:0000256" key="5">
    <source>
        <dbReference type="ARBA" id="ARBA00023027"/>
    </source>
</evidence>
<proteinExistence type="inferred from homology"/>
<accession>A0A7G6E1H0</accession>
<dbReference type="GO" id="GO:0051287">
    <property type="term" value="F:NAD binding"/>
    <property type="evidence" value="ECO:0007669"/>
    <property type="project" value="InterPro"/>
</dbReference>
<dbReference type="PANTHER" id="PTHR11993:SF10">
    <property type="entry name" value="NADH DEHYDROGENASE [UBIQUINONE] IRON-SULFUR PROTEIN 2, MITOCHONDRIAL"/>
    <property type="match status" value="1"/>
</dbReference>
<dbReference type="GO" id="GO:0048038">
    <property type="term" value="F:quinone binding"/>
    <property type="evidence" value="ECO:0007669"/>
    <property type="project" value="UniProtKB-KW"/>
</dbReference>
<evidence type="ECO:0000256" key="2">
    <source>
        <dbReference type="ARBA" id="ARBA00022448"/>
    </source>
</evidence>
<dbReference type="InterPro" id="IPR029014">
    <property type="entry name" value="NiFe-Hase_large"/>
</dbReference>
<evidence type="ECO:0000256" key="7">
    <source>
        <dbReference type="RuleBase" id="RU003685"/>
    </source>
</evidence>
<dbReference type="EC" id="7.1.1.-" evidence="6"/>
<dbReference type="SUPFAM" id="SSF56762">
    <property type="entry name" value="HydB/Nqo4-like"/>
    <property type="match status" value="1"/>
</dbReference>
<dbReference type="Proteomes" id="UP000515847">
    <property type="component" value="Chromosome"/>
</dbReference>